<organism evidence="3 4">
    <name type="scientific">Caldimonas thermodepolymerans</name>
    <dbReference type="NCBI Taxonomy" id="215580"/>
    <lineage>
        <taxon>Bacteria</taxon>
        <taxon>Pseudomonadati</taxon>
        <taxon>Pseudomonadota</taxon>
        <taxon>Betaproteobacteria</taxon>
        <taxon>Burkholderiales</taxon>
        <taxon>Sphaerotilaceae</taxon>
        <taxon>Caldimonas</taxon>
    </lineage>
</organism>
<reference evidence="3 4" key="1">
    <citation type="submission" date="2018-02" db="EMBL/GenBank/DDBJ databases">
        <title>Reclassifiation of [Polyangium] brachysporum DSM 7029 as Guopingzhaonella breviflexa gen. nov., sp. nov., a member of the family Comamonadaceae.</title>
        <authorList>
            <person name="Tang B."/>
        </authorList>
    </citation>
    <scope>NUCLEOTIDE SEQUENCE [LARGE SCALE GENOMIC DNA]</scope>
    <source>
        <strain evidence="3 4">DSM 15344</strain>
    </source>
</reference>
<dbReference type="EMBL" id="PSNY01000014">
    <property type="protein sequence ID" value="PPE69164.1"/>
    <property type="molecule type" value="Genomic_DNA"/>
</dbReference>
<dbReference type="GO" id="GO:0005576">
    <property type="term" value="C:extracellular region"/>
    <property type="evidence" value="ECO:0007669"/>
    <property type="project" value="UniProtKB-SubCell"/>
</dbReference>
<dbReference type="AlphaFoldDB" id="A0A2S5T2C8"/>
<dbReference type="PANTHER" id="PTHR34216">
    <property type="match status" value="1"/>
</dbReference>
<accession>A0A2S5T2C8</accession>
<evidence type="ECO:0000313" key="4">
    <source>
        <dbReference type="Proteomes" id="UP000239406"/>
    </source>
</evidence>
<dbReference type="InterPro" id="IPR002509">
    <property type="entry name" value="NODB_dom"/>
</dbReference>
<dbReference type="RefSeq" id="WP_104358118.1">
    <property type="nucleotide sequence ID" value="NZ_CALFFA010000022.1"/>
</dbReference>
<keyword evidence="4" id="KW-1185">Reference proteome</keyword>
<dbReference type="Proteomes" id="UP000239406">
    <property type="component" value="Unassembled WGS sequence"/>
</dbReference>
<gene>
    <name evidence="3" type="ORF">C1702_12865</name>
</gene>
<evidence type="ECO:0000313" key="3">
    <source>
        <dbReference type="EMBL" id="PPE69164.1"/>
    </source>
</evidence>
<dbReference type="SUPFAM" id="SSF88713">
    <property type="entry name" value="Glycoside hydrolase/deacetylase"/>
    <property type="match status" value="1"/>
</dbReference>
<dbReference type="GO" id="GO:0005975">
    <property type="term" value="P:carbohydrate metabolic process"/>
    <property type="evidence" value="ECO:0007669"/>
    <property type="project" value="InterPro"/>
</dbReference>
<evidence type="ECO:0000256" key="2">
    <source>
        <dbReference type="ARBA" id="ARBA00022729"/>
    </source>
</evidence>
<dbReference type="PANTHER" id="PTHR34216:SF3">
    <property type="entry name" value="POLY-BETA-1,6-N-ACETYL-D-GLUCOSAMINE N-DEACETYLASE"/>
    <property type="match status" value="1"/>
</dbReference>
<name>A0A2S5T2C8_9BURK</name>
<comment type="subcellular location">
    <subcellularLocation>
        <location evidence="1">Secreted</location>
    </subcellularLocation>
</comment>
<sequence length="263" mass="28651">MNRSVTVLMYHAVSDAPARDAGADPHYAVSREQFRRHLQVVAAAGARAASVLELLEQPQVRQRRVAFTFDDGHVSNADAAADLLAHGGAADFFVNPSTVGTRHHLSWAALRDMAEAGMSIQSHGQHHRYLDELSPREVEAELAESKREIEDRLGRPVTLFAPPGGRVAPGLGALAERLGYRAVCSSRVGLWQPGRGSWDVPRLAVLATTSTAQLRRWVEQSGWELAVRQLRYQVLAAAKRTLGNGGYERLRRVLLGGAGEGGR</sequence>
<protein>
    <submittedName>
        <fullName evidence="3">Uncharacterized protein</fullName>
    </submittedName>
</protein>
<dbReference type="CDD" id="cd10918">
    <property type="entry name" value="CE4_NodB_like_5s_6s"/>
    <property type="match status" value="1"/>
</dbReference>
<dbReference type="Pfam" id="PF01522">
    <property type="entry name" value="Polysacc_deac_1"/>
    <property type="match status" value="1"/>
</dbReference>
<comment type="caution">
    <text evidence="3">The sequence shown here is derived from an EMBL/GenBank/DDBJ whole genome shotgun (WGS) entry which is preliminary data.</text>
</comment>
<dbReference type="Gene3D" id="3.20.20.370">
    <property type="entry name" value="Glycoside hydrolase/deacetylase"/>
    <property type="match status" value="1"/>
</dbReference>
<dbReference type="InterPro" id="IPR051398">
    <property type="entry name" value="Polysacch_Deacetylase"/>
</dbReference>
<dbReference type="InterPro" id="IPR011330">
    <property type="entry name" value="Glyco_hydro/deAcase_b/a-brl"/>
</dbReference>
<dbReference type="GO" id="GO:0016810">
    <property type="term" value="F:hydrolase activity, acting on carbon-nitrogen (but not peptide) bonds"/>
    <property type="evidence" value="ECO:0007669"/>
    <property type="project" value="InterPro"/>
</dbReference>
<evidence type="ECO:0000256" key="1">
    <source>
        <dbReference type="ARBA" id="ARBA00004613"/>
    </source>
</evidence>
<proteinExistence type="predicted"/>
<dbReference type="PROSITE" id="PS51677">
    <property type="entry name" value="NODB"/>
    <property type="match status" value="1"/>
</dbReference>
<keyword evidence="2" id="KW-0732">Signal</keyword>